<evidence type="ECO:0000313" key="2">
    <source>
        <dbReference type="Proteomes" id="UP000230391"/>
    </source>
</evidence>
<evidence type="ECO:0000313" key="1">
    <source>
        <dbReference type="EMBL" id="PJC56050.1"/>
    </source>
</evidence>
<comment type="caution">
    <text evidence="1">The sequence shown here is derived from an EMBL/GenBank/DDBJ whole genome shotgun (WGS) entry which is preliminary data.</text>
</comment>
<dbReference type="Proteomes" id="UP000230391">
    <property type="component" value="Unassembled WGS sequence"/>
</dbReference>
<dbReference type="EMBL" id="PFRD01000089">
    <property type="protein sequence ID" value="PJC56050.1"/>
    <property type="molecule type" value="Genomic_DNA"/>
</dbReference>
<dbReference type="AlphaFoldDB" id="A0A2M8FEI7"/>
<proteinExistence type="predicted"/>
<feature type="non-terminal residue" evidence="1">
    <location>
        <position position="1"/>
    </location>
</feature>
<accession>A0A2M8FEI7</accession>
<protein>
    <submittedName>
        <fullName evidence="1">Uncharacterized protein</fullName>
    </submittedName>
</protein>
<reference evidence="2" key="1">
    <citation type="submission" date="2017-09" db="EMBL/GenBank/DDBJ databases">
        <title>Depth-based differentiation of microbial function through sediment-hosted aquifers and enrichment of novel symbionts in the deep terrestrial subsurface.</title>
        <authorList>
            <person name="Probst A.J."/>
            <person name="Ladd B."/>
            <person name="Jarett J.K."/>
            <person name="Geller-Mcgrath D.E."/>
            <person name="Sieber C.M.K."/>
            <person name="Emerson J.B."/>
            <person name="Anantharaman K."/>
            <person name="Thomas B.C."/>
            <person name="Malmstrom R."/>
            <person name="Stieglmeier M."/>
            <person name="Klingl A."/>
            <person name="Woyke T."/>
            <person name="Ryan C.M."/>
            <person name="Banfield J.F."/>
        </authorList>
    </citation>
    <scope>NUCLEOTIDE SEQUENCE [LARGE SCALE GENOMIC DNA]</scope>
</reference>
<gene>
    <name evidence="1" type="ORF">CO026_02480</name>
</gene>
<name>A0A2M8FEI7_9BACT</name>
<sequence length="537" mass="58929">HALNAELIALDKALAENMALPEEDWVLQKRKGIWLQMDLKDLESIQTKRTYLKNYKKLVESLPTETELPTNPTVEFEKASLERRLAWENETTKKRFGLIKGIIKRRKTVGTTAGTVGIMLATALGNGEIPSGGKNNFDISGYSPNKISVGQALADSSEEMPIIVTNSDVGFVSHEAPQLRNIDLVADSLPAVMTPPEPVVPPTASLETIPGVAFSEPITQSGINNNTIFGDKNIQFGHDLGVELKSPEKISSDNLATLEKMESNRFLVEVPHDVYWNIMEGQTKAGELPFLAKINLKHKQEVIDLVRDRIDDDHQLRINLGFGQSSADQTYIGTEIDTGLLNELAMKVATEHGYLLPENTSTAVPDAISQSEIASVAKSQSIDLANTGGEKVRLESSPIIVTDDVAEQFKNNFPGGLEAYTRAFDSWVRAIEGFTDSEGGWFSNLFGGVHKSAITTLGEKTIAEVKNLSKLSKQELRAEAQALGLPVDKLRTSLMEFNKWVESEQIKGINSTDKFSKLITGAFVLEKLTPSPQGEKK</sequence>
<organism evidence="1 2">
    <name type="scientific">Candidatus Kaiserbacteria bacterium CG_4_9_14_0_2_um_filter_41_32</name>
    <dbReference type="NCBI Taxonomy" id="1974601"/>
    <lineage>
        <taxon>Bacteria</taxon>
        <taxon>Candidatus Kaiseribacteriota</taxon>
    </lineage>
</organism>